<proteinExistence type="predicted"/>
<dbReference type="EMBL" id="LAZR01010463">
    <property type="protein sequence ID" value="KKM66800.1"/>
    <property type="molecule type" value="Genomic_DNA"/>
</dbReference>
<evidence type="ECO:0000313" key="1">
    <source>
        <dbReference type="EMBL" id="KKM66800.1"/>
    </source>
</evidence>
<accession>A0A0F9LR14</accession>
<reference evidence="1" key="1">
    <citation type="journal article" date="2015" name="Nature">
        <title>Complex archaea that bridge the gap between prokaryotes and eukaryotes.</title>
        <authorList>
            <person name="Spang A."/>
            <person name="Saw J.H."/>
            <person name="Jorgensen S.L."/>
            <person name="Zaremba-Niedzwiedzka K."/>
            <person name="Martijn J."/>
            <person name="Lind A.E."/>
            <person name="van Eijk R."/>
            <person name="Schleper C."/>
            <person name="Guy L."/>
            <person name="Ettema T.J."/>
        </authorList>
    </citation>
    <scope>NUCLEOTIDE SEQUENCE</scope>
</reference>
<gene>
    <name evidence="1" type="ORF">LCGC14_1477600</name>
</gene>
<name>A0A0F9LR14_9ZZZZ</name>
<comment type="caution">
    <text evidence="1">The sequence shown here is derived from an EMBL/GenBank/DDBJ whole genome shotgun (WGS) entry which is preliminary data.</text>
</comment>
<organism evidence="1">
    <name type="scientific">marine sediment metagenome</name>
    <dbReference type="NCBI Taxonomy" id="412755"/>
    <lineage>
        <taxon>unclassified sequences</taxon>
        <taxon>metagenomes</taxon>
        <taxon>ecological metagenomes</taxon>
    </lineage>
</organism>
<dbReference type="AlphaFoldDB" id="A0A0F9LR14"/>
<protein>
    <submittedName>
        <fullName evidence="1">Uncharacterized protein</fullName>
    </submittedName>
</protein>
<sequence>MIPKITKTMVTTIVLTLVVQALLERTEQGRALLHGNGNGFFGFRG</sequence>